<proteinExistence type="predicted"/>
<dbReference type="Proteomes" id="UP000617628">
    <property type="component" value="Unassembled WGS sequence"/>
</dbReference>
<protein>
    <submittedName>
        <fullName evidence="3">Uncharacterized protein</fullName>
    </submittedName>
</protein>
<feature type="region of interest" description="Disordered" evidence="1">
    <location>
        <begin position="1"/>
        <end position="30"/>
    </location>
</feature>
<keyword evidence="2" id="KW-0812">Transmembrane</keyword>
<dbReference type="AlphaFoldDB" id="A0A934VLS1"/>
<name>A0A934VLS1_9BACT</name>
<evidence type="ECO:0000256" key="2">
    <source>
        <dbReference type="SAM" id="Phobius"/>
    </source>
</evidence>
<evidence type="ECO:0000256" key="1">
    <source>
        <dbReference type="SAM" id="MobiDB-lite"/>
    </source>
</evidence>
<gene>
    <name evidence="3" type="ORF">JIN87_14375</name>
</gene>
<accession>A0A934VLS1</accession>
<dbReference type="EMBL" id="JAENIL010000025">
    <property type="protein sequence ID" value="MBK1878061.1"/>
    <property type="molecule type" value="Genomic_DNA"/>
</dbReference>
<comment type="caution">
    <text evidence="3">The sequence shown here is derived from an EMBL/GenBank/DDBJ whole genome shotgun (WGS) entry which is preliminary data.</text>
</comment>
<keyword evidence="2" id="KW-1133">Transmembrane helix</keyword>
<keyword evidence="4" id="KW-1185">Reference proteome</keyword>
<dbReference type="RefSeq" id="WP_200356274.1">
    <property type="nucleotide sequence ID" value="NZ_JAENIL010000025.1"/>
</dbReference>
<evidence type="ECO:0000313" key="3">
    <source>
        <dbReference type="EMBL" id="MBK1878061.1"/>
    </source>
</evidence>
<organism evidence="3 4">
    <name type="scientific">Pelagicoccus mobilis</name>
    <dbReference type="NCBI Taxonomy" id="415221"/>
    <lineage>
        <taxon>Bacteria</taxon>
        <taxon>Pseudomonadati</taxon>
        <taxon>Verrucomicrobiota</taxon>
        <taxon>Opitutia</taxon>
        <taxon>Puniceicoccales</taxon>
        <taxon>Pelagicoccaceae</taxon>
        <taxon>Pelagicoccus</taxon>
    </lineage>
</organism>
<feature type="transmembrane region" description="Helical" evidence="2">
    <location>
        <begin position="65"/>
        <end position="84"/>
    </location>
</feature>
<keyword evidence="2" id="KW-0472">Membrane</keyword>
<feature type="compositionally biased region" description="Basic and acidic residues" evidence="1">
    <location>
        <begin position="17"/>
        <end position="30"/>
    </location>
</feature>
<evidence type="ECO:0000313" key="4">
    <source>
        <dbReference type="Proteomes" id="UP000617628"/>
    </source>
</evidence>
<sequence>MAHRDPDTPRPSALSIEDGKGDEVLPEGQKTEEQVVIATDSQGNSLTLLEEYAARKKDSISPLELAISITCATASLAFATLIYFNTH</sequence>
<reference evidence="3" key="1">
    <citation type="submission" date="2021-01" db="EMBL/GenBank/DDBJ databases">
        <title>Modified the classification status of verrucomicrobia.</title>
        <authorList>
            <person name="Feng X."/>
        </authorList>
    </citation>
    <scope>NUCLEOTIDE SEQUENCE</scope>
    <source>
        <strain evidence="3">KCTC 13126</strain>
    </source>
</reference>